<reference evidence="1" key="1">
    <citation type="journal article" date="2023" name="Insect Mol. Biol.">
        <title>Genome sequencing provides insights into the evolution of gene families encoding plant cell wall-degrading enzymes in longhorned beetles.</title>
        <authorList>
            <person name="Shin N.R."/>
            <person name="Okamura Y."/>
            <person name="Kirsch R."/>
            <person name="Pauchet Y."/>
        </authorList>
    </citation>
    <scope>NUCLEOTIDE SEQUENCE</scope>
    <source>
        <strain evidence="1">AMC_N1</strain>
    </source>
</reference>
<sequence length="163" mass="17734">MHYGLQTKQVLTLAYEYASVNHIKTPSIKEGQKQQAFLGLLVSTQQMLTGVTNVQVSEKILATKGCKQVGKVTYEERGTLVTLCCAVHVQGNSLPPYFIFPRVHFKQNMMHNAPPGSSGTANPSGWMTSDIVMTCDNFLFCVLAENADFLLNLAPPPLSGSGV</sequence>
<name>A0AAV8YR75_9CUCU</name>
<comment type="caution">
    <text evidence="1">The sequence shown here is derived from an EMBL/GenBank/DDBJ whole genome shotgun (WGS) entry which is preliminary data.</text>
</comment>
<organism evidence="1 2">
    <name type="scientific">Aromia moschata</name>
    <dbReference type="NCBI Taxonomy" id="1265417"/>
    <lineage>
        <taxon>Eukaryota</taxon>
        <taxon>Metazoa</taxon>
        <taxon>Ecdysozoa</taxon>
        <taxon>Arthropoda</taxon>
        <taxon>Hexapoda</taxon>
        <taxon>Insecta</taxon>
        <taxon>Pterygota</taxon>
        <taxon>Neoptera</taxon>
        <taxon>Endopterygota</taxon>
        <taxon>Coleoptera</taxon>
        <taxon>Polyphaga</taxon>
        <taxon>Cucujiformia</taxon>
        <taxon>Chrysomeloidea</taxon>
        <taxon>Cerambycidae</taxon>
        <taxon>Cerambycinae</taxon>
        <taxon>Callichromatini</taxon>
        <taxon>Aromia</taxon>
    </lineage>
</organism>
<protein>
    <submittedName>
        <fullName evidence="1">Uncharacterized protein</fullName>
    </submittedName>
</protein>
<proteinExistence type="predicted"/>
<keyword evidence="2" id="KW-1185">Reference proteome</keyword>
<dbReference type="Proteomes" id="UP001162162">
    <property type="component" value="Unassembled WGS sequence"/>
</dbReference>
<accession>A0AAV8YR75</accession>
<evidence type="ECO:0000313" key="1">
    <source>
        <dbReference type="EMBL" id="KAJ8953442.1"/>
    </source>
</evidence>
<dbReference type="EMBL" id="JAPWTK010000056">
    <property type="protein sequence ID" value="KAJ8953442.1"/>
    <property type="molecule type" value="Genomic_DNA"/>
</dbReference>
<dbReference type="AlphaFoldDB" id="A0AAV8YR75"/>
<gene>
    <name evidence="1" type="ORF">NQ318_023561</name>
</gene>
<evidence type="ECO:0000313" key="2">
    <source>
        <dbReference type="Proteomes" id="UP001162162"/>
    </source>
</evidence>